<evidence type="ECO:0000313" key="4">
    <source>
        <dbReference type="Proteomes" id="UP001628156"/>
    </source>
</evidence>
<evidence type="ECO:0000313" key="3">
    <source>
        <dbReference type="EMBL" id="GAB1226119.1"/>
    </source>
</evidence>
<organism evidence="3 4">
    <name type="scientific">Entamoeba nuttalli</name>
    <dbReference type="NCBI Taxonomy" id="412467"/>
    <lineage>
        <taxon>Eukaryota</taxon>
        <taxon>Amoebozoa</taxon>
        <taxon>Evosea</taxon>
        <taxon>Archamoebae</taxon>
        <taxon>Mastigamoebida</taxon>
        <taxon>Entamoebidae</taxon>
        <taxon>Entamoeba</taxon>
    </lineage>
</organism>
<reference evidence="3 4" key="1">
    <citation type="journal article" date="2019" name="PLoS Negl. Trop. Dis.">
        <title>Whole genome sequencing of Entamoeba nuttalli reveals mammalian host-related molecular signatures and a novel octapeptide-repeat surface protein.</title>
        <authorList>
            <person name="Tanaka M."/>
            <person name="Makiuchi T."/>
            <person name="Komiyama T."/>
            <person name="Shiina T."/>
            <person name="Osaki K."/>
            <person name="Tachibana H."/>
        </authorList>
    </citation>
    <scope>NUCLEOTIDE SEQUENCE [LARGE SCALE GENOMIC DNA]</scope>
    <source>
        <strain evidence="3 4">P19-061405</strain>
    </source>
</reference>
<keyword evidence="1" id="KW-0472">Membrane</keyword>
<keyword evidence="2" id="KW-0732">Signal</keyword>
<dbReference type="Proteomes" id="UP001628156">
    <property type="component" value="Unassembled WGS sequence"/>
</dbReference>
<feature type="signal peptide" evidence="2">
    <location>
        <begin position="1"/>
        <end position="15"/>
    </location>
</feature>
<keyword evidence="4" id="KW-1185">Reference proteome</keyword>
<dbReference type="Gene3D" id="2.60.120.380">
    <property type="match status" value="1"/>
</dbReference>
<evidence type="ECO:0000256" key="2">
    <source>
        <dbReference type="SAM" id="SignalP"/>
    </source>
</evidence>
<sequence>MLVFLFCIEVIGINCQIIPSIPFYLKEKTVGSKCFQTKESPILVIAKNSNIYYQDSYHSVITIHKDEGYENFSWYHKNDSFLIVQHPTDNSYVIPLSISKTHSSIPLTQFNGLYGTFYKIKQNGVIRIIGVSFIPSDSVRKPATIITFQNYFDIDEIQVGEVVLTINKEATVFVGYNKSESVIGVYIKNETVIGGDSCKNATEMEFPTSIVDYKRNFGNNEVWYKFNGIEGRNITVDTCASESQFDTSIKIFDSCKEELIGSNDNACGTQSKITFLSKNTDYFIVISHGINATDFDGTFRLNIYDNLPLINSRIDQAIPIQPFQVIRTNNILPNDSVNQKSVYFTYLPLDSGVLLINSCDKITNVENDFIVYSNGSSTLLSKTDNTNVCGEFGKYLQLHVSSSESIIIEMKTTGDGYVHIEVTFQQDGIGYDVEYLVKWGLTICVIILVVLISHYNCYENKIKYDM</sequence>
<feature type="chain" id="PRO_5045945940" evidence="2">
    <location>
        <begin position="16"/>
        <end position="466"/>
    </location>
</feature>
<evidence type="ECO:0000256" key="1">
    <source>
        <dbReference type="SAM" id="Phobius"/>
    </source>
</evidence>
<proteinExistence type="predicted"/>
<dbReference type="EMBL" id="BAAFRS010000275">
    <property type="protein sequence ID" value="GAB1226119.1"/>
    <property type="molecule type" value="Genomic_DNA"/>
</dbReference>
<feature type="transmembrane region" description="Helical" evidence="1">
    <location>
        <begin position="439"/>
        <end position="458"/>
    </location>
</feature>
<name>A0ABQ0DTD6_9EUKA</name>
<keyword evidence="1" id="KW-0812">Transmembrane</keyword>
<keyword evidence="1" id="KW-1133">Transmembrane helix</keyword>
<gene>
    <name evidence="3" type="ORF">ENUP19_0275G0016</name>
</gene>
<accession>A0ABQ0DTD6</accession>
<protein>
    <submittedName>
        <fullName evidence="3">Uncharacterized protein</fullName>
    </submittedName>
</protein>
<comment type="caution">
    <text evidence="3">The sequence shown here is derived from an EMBL/GenBank/DDBJ whole genome shotgun (WGS) entry which is preliminary data.</text>
</comment>